<name>A0A5N5WV91_9EURO</name>
<proteinExistence type="predicted"/>
<accession>A0A5N5WV91</accession>
<reference evidence="1 2" key="1">
    <citation type="submission" date="2019-04" db="EMBL/GenBank/DDBJ databases">
        <title>Friends and foes A comparative genomics study of 23 Aspergillus species from section Flavi.</title>
        <authorList>
            <consortium name="DOE Joint Genome Institute"/>
            <person name="Kjaerbolling I."/>
            <person name="Vesth T."/>
            <person name="Frisvad J.C."/>
            <person name="Nybo J.L."/>
            <person name="Theobald S."/>
            <person name="Kildgaard S."/>
            <person name="Isbrandt T."/>
            <person name="Kuo A."/>
            <person name="Sato A."/>
            <person name="Lyhne E.K."/>
            <person name="Kogle M.E."/>
            <person name="Wiebenga A."/>
            <person name="Kun R.S."/>
            <person name="Lubbers R.J."/>
            <person name="Makela M.R."/>
            <person name="Barry K."/>
            <person name="Chovatia M."/>
            <person name="Clum A."/>
            <person name="Daum C."/>
            <person name="Haridas S."/>
            <person name="He G."/>
            <person name="LaButti K."/>
            <person name="Lipzen A."/>
            <person name="Mondo S."/>
            <person name="Riley R."/>
            <person name="Salamov A."/>
            <person name="Simmons B.A."/>
            <person name="Magnuson J.K."/>
            <person name="Henrissat B."/>
            <person name="Mortensen U.H."/>
            <person name="Larsen T.O."/>
            <person name="Devries R.P."/>
            <person name="Grigoriev I.V."/>
            <person name="Machida M."/>
            <person name="Baker S.E."/>
            <person name="Andersen M.R."/>
        </authorList>
    </citation>
    <scope>NUCLEOTIDE SEQUENCE [LARGE SCALE GENOMIC DNA]</scope>
    <source>
        <strain evidence="1 2">CBS 151.66</strain>
    </source>
</reference>
<dbReference type="InterPro" id="IPR043129">
    <property type="entry name" value="ATPase_NBD"/>
</dbReference>
<evidence type="ECO:0000313" key="1">
    <source>
        <dbReference type="EMBL" id="KAB8071032.1"/>
    </source>
</evidence>
<dbReference type="CDD" id="cd10170">
    <property type="entry name" value="ASKHA_NBD_HSP70"/>
    <property type="match status" value="1"/>
</dbReference>
<dbReference type="AlphaFoldDB" id="A0A5N5WV91"/>
<dbReference type="OrthoDB" id="2963168at2759"/>
<sequence>MSNIVVRIDFGTTYSGIAWSLSRAQDDIEVVAEWPGGGTKSVTTPKVPTTISYEKGNIKWGYDTCNSGEVLRGVKLLLDESQKTRYPPSLKSKELLDKKGKFPAEVVAAFLKKLVKQGRHILCRRFGDAAESMDIDYVLTVPAVWSDKAKNATLSAGLAAGMLASNVFLISGPEAAALYCFNTMLPKTIQNGDVAIVCDAGGGTVVYVFPSLPREAAQGTGAICGSVVLDMGSETTLKSLFGDAQYDKIPERTRQTAMSYWQDTIKPNFEEQDDKDLEVDYFISMPGVDNNISIGLENGFLAIDGATVQGIFDPVVSEVKTLVRSQINSIAKAGMKAKVIFLVGGFRASEYLFRRLEAAFLPITVMQPPNAGAVQRALSGNRVEKRIARCHYCIHYRVPYVSSIQKRSERVWDDLHEMYYVHKRMKWYISKRGSVSEDKSIKMPFEMTFPVGGGCTPLCTMHYDLGAIPTGLFQKQENSKGDRYYEIPIQISTTPKSASILFEVEFEGVSYGMIRVKY</sequence>
<dbReference type="SUPFAM" id="SSF53067">
    <property type="entry name" value="Actin-like ATPase domain"/>
    <property type="match status" value="2"/>
</dbReference>
<evidence type="ECO:0000313" key="2">
    <source>
        <dbReference type="Proteomes" id="UP000326565"/>
    </source>
</evidence>
<organism evidence="1 2">
    <name type="scientific">Aspergillus leporis</name>
    <dbReference type="NCBI Taxonomy" id="41062"/>
    <lineage>
        <taxon>Eukaryota</taxon>
        <taxon>Fungi</taxon>
        <taxon>Dikarya</taxon>
        <taxon>Ascomycota</taxon>
        <taxon>Pezizomycotina</taxon>
        <taxon>Eurotiomycetes</taxon>
        <taxon>Eurotiomycetidae</taxon>
        <taxon>Eurotiales</taxon>
        <taxon>Aspergillaceae</taxon>
        <taxon>Aspergillus</taxon>
        <taxon>Aspergillus subgen. Circumdati</taxon>
    </lineage>
</organism>
<gene>
    <name evidence="1" type="ORF">BDV29DRAFT_197652</name>
</gene>
<dbReference type="EMBL" id="ML732284">
    <property type="protein sequence ID" value="KAB8071032.1"/>
    <property type="molecule type" value="Genomic_DNA"/>
</dbReference>
<dbReference type="Proteomes" id="UP000326565">
    <property type="component" value="Unassembled WGS sequence"/>
</dbReference>
<dbReference type="PANTHER" id="PTHR14187:SF82">
    <property type="entry name" value="FAMILY CHAPERONE, PUTATIVE (AFU_ORTHOLOGUE AFUA_7G08575)-RELATED"/>
    <property type="match status" value="1"/>
</dbReference>
<keyword evidence="2" id="KW-1185">Reference proteome</keyword>
<protein>
    <submittedName>
        <fullName evidence="1">Actin-like ATPase domain-containing protein</fullName>
    </submittedName>
</protein>
<dbReference type="PANTHER" id="PTHR14187">
    <property type="entry name" value="ALPHA KINASE/ELONGATION FACTOR 2 KINASE"/>
    <property type="match status" value="1"/>
</dbReference>
<dbReference type="Gene3D" id="3.30.420.40">
    <property type="match status" value="1"/>
</dbReference>